<feature type="transmembrane region" description="Helical" evidence="1">
    <location>
        <begin position="101"/>
        <end position="123"/>
    </location>
</feature>
<evidence type="ECO:0000313" key="3">
    <source>
        <dbReference type="Proteomes" id="UP000029278"/>
    </source>
</evidence>
<dbReference type="AlphaFoldDB" id="A0A090Y7H0"/>
<dbReference type="STRING" id="44252.DJ90_5940"/>
<dbReference type="PATRIC" id="fig|44252.3.peg.5368"/>
<feature type="transmembrane region" description="Helical" evidence="1">
    <location>
        <begin position="69"/>
        <end position="89"/>
    </location>
</feature>
<feature type="transmembrane region" description="Helical" evidence="1">
    <location>
        <begin position="274"/>
        <end position="293"/>
    </location>
</feature>
<proteinExistence type="predicted"/>
<accession>A0A090Y7H0</accession>
<organism evidence="2 3">
    <name type="scientific">Paenibacillus macerans</name>
    <name type="common">Bacillus macerans</name>
    <dbReference type="NCBI Taxonomy" id="44252"/>
    <lineage>
        <taxon>Bacteria</taxon>
        <taxon>Bacillati</taxon>
        <taxon>Bacillota</taxon>
        <taxon>Bacilli</taxon>
        <taxon>Bacillales</taxon>
        <taxon>Paenibacillaceae</taxon>
        <taxon>Paenibacillus</taxon>
    </lineage>
</organism>
<comment type="caution">
    <text evidence="2">The sequence shown here is derived from an EMBL/GenBank/DDBJ whole genome shotgun (WGS) entry which is preliminary data.</text>
</comment>
<feature type="transmembrane region" description="Helical" evidence="1">
    <location>
        <begin position="355"/>
        <end position="376"/>
    </location>
</feature>
<feature type="transmembrane region" description="Helical" evidence="1">
    <location>
        <begin position="174"/>
        <end position="200"/>
    </location>
</feature>
<gene>
    <name evidence="2" type="ORF">DJ90_5940</name>
</gene>
<evidence type="ECO:0000313" key="2">
    <source>
        <dbReference type="EMBL" id="KFM94708.1"/>
    </source>
</evidence>
<dbReference type="GeneID" id="77010970"/>
<evidence type="ECO:0000256" key="1">
    <source>
        <dbReference type="SAM" id="Phobius"/>
    </source>
</evidence>
<keyword evidence="3" id="KW-1185">Reference proteome</keyword>
<feature type="transmembrane region" description="Helical" evidence="1">
    <location>
        <begin position="212"/>
        <end position="231"/>
    </location>
</feature>
<keyword evidence="1" id="KW-0472">Membrane</keyword>
<feature type="transmembrane region" description="Helical" evidence="1">
    <location>
        <begin position="388"/>
        <end position="407"/>
    </location>
</feature>
<dbReference type="EMBL" id="JMQA01000046">
    <property type="protein sequence ID" value="KFM94708.1"/>
    <property type="molecule type" value="Genomic_DNA"/>
</dbReference>
<feature type="transmembrane region" description="Helical" evidence="1">
    <location>
        <begin position="428"/>
        <end position="458"/>
    </location>
</feature>
<feature type="transmembrane region" description="Helical" evidence="1">
    <location>
        <begin position="503"/>
        <end position="519"/>
    </location>
</feature>
<sequence>MNEMKSLKVLDRFRGLFEQMGVDYPVMRRILQVKLTMDARRVPTIVGKSRKEADRGKDRFGKEKERNQFFGSLWLYFIFGALGGIIVAAGDNYLFQVSMLFGIMMFIVMTSMISDFSAVLLDIRDRSILAVRPVNRRTIAMAKALHIFFYLFFLTGAIAAVPLAVGLLKHGAGFTVLLLLGLVLMDMLIVVITALLYLAVLRFFDGEKLKDIINYVQIGLTIGITVGYQLVVRLFDFADLNVVFQPRWWQYFIPPIWFGAAFETVLDPGNGRPYTALALLSLLVPLAAFALYLKLAPALERNLQKLAEPGRRRGQRTGTALKRLAEWLCRDPQERVFFRFAWSMLGNEREFKLKVYPTLGFSIIFPFIFLFTDGFGNGLQGLAGTRKYLFIYFCGLMLPTVIMMLRYSGKHKAAWIYRVLPIREEGPVYKGALLACLVRLLLPLFVLEGLIFVLLFGAHIIPDLVVTGLALQLFAILCFAYLRKGLPFSEPFEATQQSEGLKLLPLMFLLGGMGLLHWAATTVPFGVIVYALLLIIAIWLGWRKVFAPGTLAKGRAEY</sequence>
<reference evidence="2 3" key="1">
    <citation type="submission" date="2014-04" db="EMBL/GenBank/DDBJ databases">
        <authorList>
            <person name="Bishop-Lilly K.A."/>
            <person name="Broomall S.M."/>
            <person name="Chain P.S."/>
            <person name="Chertkov O."/>
            <person name="Coyne S.R."/>
            <person name="Daligault H.E."/>
            <person name="Davenport K.W."/>
            <person name="Erkkila T."/>
            <person name="Frey K.G."/>
            <person name="Gibbons H.S."/>
            <person name="Gu W."/>
            <person name="Jaissle J."/>
            <person name="Johnson S.L."/>
            <person name="Koroleva G.I."/>
            <person name="Ladner J.T."/>
            <person name="Lo C.-C."/>
            <person name="Minogue T.D."/>
            <person name="Munk C."/>
            <person name="Palacios G.F."/>
            <person name="Redden C.L."/>
            <person name="Rosenzweig C.N."/>
            <person name="Scholz M.B."/>
            <person name="Teshima H."/>
            <person name="Xu Y."/>
        </authorList>
    </citation>
    <scope>NUCLEOTIDE SEQUENCE [LARGE SCALE GENOMIC DNA]</scope>
    <source>
        <strain evidence="2 3">8244</strain>
    </source>
</reference>
<keyword evidence="1" id="KW-0812">Transmembrane</keyword>
<dbReference type="RefSeq" id="WP_036619108.1">
    <property type="nucleotide sequence ID" value="NZ_BOSD01000002.1"/>
</dbReference>
<protein>
    <submittedName>
        <fullName evidence="2">ABC-2 transporter family protein</fullName>
    </submittedName>
</protein>
<feature type="transmembrane region" description="Helical" evidence="1">
    <location>
        <begin position="525"/>
        <end position="542"/>
    </location>
</feature>
<dbReference type="HOGENOM" id="CLU_035812_0_0_9"/>
<dbReference type="OrthoDB" id="2659138at2"/>
<keyword evidence="1" id="KW-1133">Transmembrane helix</keyword>
<name>A0A090Y7H0_PAEMA</name>
<feature type="transmembrane region" description="Helical" evidence="1">
    <location>
        <begin position="144"/>
        <end position="168"/>
    </location>
</feature>
<feature type="transmembrane region" description="Helical" evidence="1">
    <location>
        <begin position="464"/>
        <end position="482"/>
    </location>
</feature>
<dbReference type="Proteomes" id="UP000029278">
    <property type="component" value="Unassembled WGS sequence"/>
</dbReference>